<evidence type="ECO:0000313" key="3">
    <source>
        <dbReference type="Proteomes" id="UP001501725"/>
    </source>
</evidence>
<reference evidence="3" key="1">
    <citation type="journal article" date="2019" name="Int. J. Syst. Evol. Microbiol.">
        <title>The Global Catalogue of Microorganisms (GCM) 10K type strain sequencing project: providing services to taxonomists for standard genome sequencing and annotation.</title>
        <authorList>
            <consortium name="The Broad Institute Genomics Platform"/>
            <consortium name="The Broad Institute Genome Sequencing Center for Infectious Disease"/>
            <person name="Wu L."/>
            <person name="Ma J."/>
        </authorList>
    </citation>
    <scope>NUCLEOTIDE SEQUENCE [LARGE SCALE GENOMIC DNA]</scope>
    <source>
        <strain evidence="3">JCM 17919</strain>
    </source>
</reference>
<protein>
    <recommendedName>
        <fullName evidence="1">TfoX N-terminal domain-containing protein</fullName>
    </recommendedName>
</protein>
<dbReference type="InterPro" id="IPR007076">
    <property type="entry name" value="TfoX_N"/>
</dbReference>
<evidence type="ECO:0000259" key="1">
    <source>
        <dbReference type="Pfam" id="PF04993"/>
    </source>
</evidence>
<organism evidence="2 3">
    <name type="scientific">Flaviaesturariibacter amylovorans</name>
    <dbReference type="NCBI Taxonomy" id="1084520"/>
    <lineage>
        <taxon>Bacteria</taxon>
        <taxon>Pseudomonadati</taxon>
        <taxon>Bacteroidota</taxon>
        <taxon>Chitinophagia</taxon>
        <taxon>Chitinophagales</taxon>
        <taxon>Chitinophagaceae</taxon>
        <taxon>Flaviaestuariibacter</taxon>
    </lineage>
</organism>
<comment type="caution">
    <text evidence="2">The sequence shown here is derived from an EMBL/GenBank/DDBJ whole genome shotgun (WGS) entry which is preliminary data.</text>
</comment>
<name>A0ABP8HSS8_9BACT</name>
<dbReference type="EMBL" id="BAABGY010000018">
    <property type="protein sequence ID" value="GAA4343854.1"/>
    <property type="molecule type" value="Genomic_DNA"/>
</dbReference>
<evidence type="ECO:0000313" key="2">
    <source>
        <dbReference type="EMBL" id="GAA4343854.1"/>
    </source>
</evidence>
<dbReference type="Pfam" id="PF04993">
    <property type="entry name" value="TfoX_N"/>
    <property type="match status" value="1"/>
</dbReference>
<proteinExistence type="predicted"/>
<accession>A0ABP8HSS8</accession>
<dbReference type="RefSeq" id="WP_345258203.1">
    <property type="nucleotide sequence ID" value="NZ_BAABGY010000018.1"/>
</dbReference>
<dbReference type="Proteomes" id="UP001501725">
    <property type="component" value="Unassembled WGS sequence"/>
</dbReference>
<sequence length="78" mass="8776">MCVNVSGDNLMCRFDPALGPEVAERPGYLPMLMKGKQLRGYCYVEPHGFRSAKDFAAWMTLCLDFNARARSSKKKTKA</sequence>
<feature type="domain" description="TfoX N-terminal" evidence="1">
    <location>
        <begin position="1"/>
        <end position="65"/>
    </location>
</feature>
<gene>
    <name evidence="2" type="ORF">GCM10023184_44460</name>
</gene>
<keyword evidence="3" id="KW-1185">Reference proteome</keyword>